<dbReference type="RefSeq" id="WP_344157697.1">
    <property type="nucleotide sequence ID" value="NZ_BAAABV010000015.1"/>
</dbReference>
<evidence type="ECO:0000313" key="2">
    <source>
        <dbReference type="Proteomes" id="UP001501867"/>
    </source>
</evidence>
<protein>
    <submittedName>
        <fullName evidence="1">Uncharacterized protein</fullName>
    </submittedName>
</protein>
<dbReference type="Proteomes" id="UP001501867">
    <property type="component" value="Unassembled WGS sequence"/>
</dbReference>
<evidence type="ECO:0000313" key="1">
    <source>
        <dbReference type="EMBL" id="GAA0287027.1"/>
    </source>
</evidence>
<keyword evidence="2" id="KW-1185">Reference proteome</keyword>
<sequence length="53" mass="5898">MSRIAEQLRRPAYRITRTGYVLHSVPARPVHTAEPGADEIALRSALIRMGVGR</sequence>
<dbReference type="EMBL" id="BAAABV010000015">
    <property type="protein sequence ID" value="GAA0287027.1"/>
    <property type="molecule type" value="Genomic_DNA"/>
</dbReference>
<reference evidence="1 2" key="1">
    <citation type="journal article" date="2019" name="Int. J. Syst. Evol. Microbiol.">
        <title>The Global Catalogue of Microorganisms (GCM) 10K type strain sequencing project: providing services to taxonomists for standard genome sequencing and annotation.</title>
        <authorList>
            <consortium name="The Broad Institute Genomics Platform"/>
            <consortium name="The Broad Institute Genome Sequencing Center for Infectious Disease"/>
            <person name="Wu L."/>
            <person name="Ma J."/>
        </authorList>
    </citation>
    <scope>NUCLEOTIDE SEQUENCE [LARGE SCALE GENOMIC DNA]</scope>
    <source>
        <strain evidence="1 2">JCM 4505</strain>
    </source>
</reference>
<accession>A0ABN0VCQ7</accession>
<name>A0ABN0VCQ7_9ACTN</name>
<comment type="caution">
    <text evidence="1">The sequence shown here is derived from an EMBL/GenBank/DDBJ whole genome shotgun (WGS) entry which is preliminary data.</text>
</comment>
<gene>
    <name evidence="1" type="ORF">GCM10010302_26740</name>
</gene>
<organism evidence="1 2">
    <name type="scientific">Streptomyces polychromogenes</name>
    <dbReference type="NCBI Taxonomy" id="67342"/>
    <lineage>
        <taxon>Bacteria</taxon>
        <taxon>Bacillati</taxon>
        <taxon>Actinomycetota</taxon>
        <taxon>Actinomycetes</taxon>
        <taxon>Kitasatosporales</taxon>
        <taxon>Streptomycetaceae</taxon>
        <taxon>Streptomyces</taxon>
    </lineage>
</organism>
<proteinExistence type="predicted"/>